<dbReference type="AlphaFoldDB" id="A0A7M5XGS2"/>
<protein>
    <recommendedName>
        <fullName evidence="4">Apple domain-containing protein</fullName>
    </recommendedName>
</protein>
<organism evidence="2 3">
    <name type="scientific">Clytia hemisphaerica</name>
    <dbReference type="NCBI Taxonomy" id="252671"/>
    <lineage>
        <taxon>Eukaryota</taxon>
        <taxon>Metazoa</taxon>
        <taxon>Cnidaria</taxon>
        <taxon>Hydrozoa</taxon>
        <taxon>Hydroidolina</taxon>
        <taxon>Leptothecata</taxon>
        <taxon>Obeliida</taxon>
        <taxon>Clytiidae</taxon>
        <taxon>Clytia</taxon>
    </lineage>
</organism>
<name>A0A7M5XGS2_9CNID</name>
<evidence type="ECO:0008006" key="4">
    <source>
        <dbReference type="Google" id="ProtNLM"/>
    </source>
</evidence>
<keyword evidence="3" id="KW-1185">Reference proteome</keyword>
<accession>A0A7M5XGS2</accession>
<evidence type="ECO:0000313" key="2">
    <source>
        <dbReference type="EnsemblMetazoa" id="CLYHEMP022078.1"/>
    </source>
</evidence>
<evidence type="ECO:0000313" key="3">
    <source>
        <dbReference type="Proteomes" id="UP000594262"/>
    </source>
</evidence>
<proteinExistence type="predicted"/>
<feature type="chain" id="PRO_5029743396" description="Apple domain-containing protein" evidence="1">
    <location>
        <begin position="22"/>
        <end position="433"/>
    </location>
</feature>
<evidence type="ECO:0000256" key="1">
    <source>
        <dbReference type="SAM" id="SignalP"/>
    </source>
</evidence>
<feature type="signal peptide" evidence="1">
    <location>
        <begin position="1"/>
        <end position="21"/>
    </location>
</feature>
<keyword evidence="1" id="KW-0732">Signal</keyword>
<sequence length="433" mass="51984">MKNKFRLQIFYVSLLIQFCLGGVDDKYSRTFRHKRFTLYTYMKMQGLSELHCVMECSNDHQCGSINHKGDQQLCELNQHREEDHQHTTQLQDEQGWNHFIKDKQKTVNTNDILMPTVFRPRQNHHLVKKFVYHNIWELSFDFKLFEEVPHWVNIVSFQKVGTTYYTQYGNRIPSIWTFGRKMYFFYPDDTNPNQDWNLDLNLQQTYSFKMRQTTHTTNENIKHIAIYVNRERVHYRKFTLNLSVDFVECFLTGILWNFRYTQSPIYPGQRIYVPREEELFKEINNWPPKEWFVSFDYQLTYSAQPNYWLFILMFSGGINQETNNREKNFVRIQRPSNALALNVRTWTSTSGAQLLTHHDLTNSLNTYIKCQMQQQRDPTDGKLYVTFWVDGQLKGTRVLNENHQTFQKVRITSGYSNLPHGVEWIDNLKYGEL</sequence>
<dbReference type="Proteomes" id="UP000594262">
    <property type="component" value="Unplaced"/>
</dbReference>
<dbReference type="EnsemblMetazoa" id="CLYHEMT022078.1">
    <property type="protein sequence ID" value="CLYHEMP022078.1"/>
    <property type="gene ID" value="CLYHEMG022078"/>
</dbReference>
<reference evidence="2" key="1">
    <citation type="submission" date="2021-01" db="UniProtKB">
        <authorList>
            <consortium name="EnsemblMetazoa"/>
        </authorList>
    </citation>
    <scope>IDENTIFICATION</scope>
</reference>